<protein>
    <recommendedName>
        <fullName evidence="2">BHLH domain-containing protein</fullName>
    </recommendedName>
</protein>
<reference evidence="4" key="3">
    <citation type="submission" date="2015-06" db="UniProtKB">
        <authorList>
            <consortium name="EnsemblMetazoa"/>
        </authorList>
    </citation>
    <scope>IDENTIFICATION</scope>
</reference>
<evidence type="ECO:0000313" key="4">
    <source>
        <dbReference type="EnsemblMetazoa" id="CapteP225014"/>
    </source>
</evidence>
<keyword evidence="5" id="KW-1185">Reference proteome</keyword>
<name>R7V044_CAPTE</name>
<dbReference type="GO" id="GO:0046983">
    <property type="term" value="F:protein dimerization activity"/>
    <property type="evidence" value="ECO:0007669"/>
    <property type="project" value="InterPro"/>
</dbReference>
<sequence>MHTIHCGRKAAALFPMNMHRGDDWLLQPQRLQMPDGNHPYKDSHLFPRFHVQNSCPQRTTQLQYTCVIEDISPTKMLREINRPLAPFTPPVQAPRSLTAAGEGRRLIARKYRKAQLKKIQRREYLKLRAIVPSVAAKERVSKVTVIEEAIKYIDELHQALSERLQGSASDSSGSESYSSDVSSSMSPQSPVNTSSRMACIPDNPSTPLMAHAPCSSPGDQSPLFSLLSRLS</sequence>
<dbReference type="HOGENOM" id="CLU_1200811_0_0_1"/>
<accession>R7V044</accession>
<evidence type="ECO:0000259" key="2">
    <source>
        <dbReference type="PROSITE" id="PS50888"/>
    </source>
</evidence>
<feature type="compositionally biased region" description="Low complexity" evidence="1">
    <location>
        <begin position="167"/>
        <end position="195"/>
    </location>
</feature>
<dbReference type="EnsemblMetazoa" id="CapteT225014">
    <property type="protein sequence ID" value="CapteP225014"/>
    <property type="gene ID" value="CapteG225014"/>
</dbReference>
<dbReference type="EMBL" id="KB296161">
    <property type="protein sequence ID" value="ELU12193.1"/>
    <property type="molecule type" value="Genomic_DNA"/>
</dbReference>
<proteinExistence type="predicted"/>
<feature type="domain" description="BHLH" evidence="2">
    <location>
        <begin position="104"/>
        <end position="156"/>
    </location>
</feature>
<dbReference type="PROSITE" id="PS50888">
    <property type="entry name" value="BHLH"/>
    <property type="match status" value="1"/>
</dbReference>
<evidence type="ECO:0000256" key="1">
    <source>
        <dbReference type="SAM" id="MobiDB-lite"/>
    </source>
</evidence>
<gene>
    <name evidence="3" type="ORF">CAPTEDRAFT_225014</name>
</gene>
<dbReference type="OrthoDB" id="10047910at2759"/>
<dbReference type="AlphaFoldDB" id="R7V044"/>
<reference evidence="5" key="1">
    <citation type="submission" date="2012-12" db="EMBL/GenBank/DDBJ databases">
        <authorList>
            <person name="Hellsten U."/>
            <person name="Grimwood J."/>
            <person name="Chapman J.A."/>
            <person name="Shapiro H."/>
            <person name="Aerts A."/>
            <person name="Otillar R.P."/>
            <person name="Terry A.Y."/>
            <person name="Boore J.L."/>
            <person name="Simakov O."/>
            <person name="Marletaz F."/>
            <person name="Cho S.-J."/>
            <person name="Edsinger-Gonzales E."/>
            <person name="Havlak P."/>
            <person name="Kuo D.-H."/>
            <person name="Larsson T."/>
            <person name="Lv J."/>
            <person name="Arendt D."/>
            <person name="Savage R."/>
            <person name="Osoegawa K."/>
            <person name="de Jong P."/>
            <person name="Lindberg D.R."/>
            <person name="Seaver E.C."/>
            <person name="Weisblat D.A."/>
            <person name="Putnam N.H."/>
            <person name="Grigoriev I.V."/>
            <person name="Rokhsar D.S."/>
        </authorList>
    </citation>
    <scope>NUCLEOTIDE SEQUENCE</scope>
    <source>
        <strain evidence="5">I ESC-2004</strain>
    </source>
</reference>
<dbReference type="Proteomes" id="UP000014760">
    <property type="component" value="Unassembled WGS sequence"/>
</dbReference>
<evidence type="ECO:0000313" key="3">
    <source>
        <dbReference type="EMBL" id="ELU12193.1"/>
    </source>
</evidence>
<organism evidence="3">
    <name type="scientific">Capitella teleta</name>
    <name type="common">Polychaete worm</name>
    <dbReference type="NCBI Taxonomy" id="283909"/>
    <lineage>
        <taxon>Eukaryota</taxon>
        <taxon>Metazoa</taxon>
        <taxon>Spiralia</taxon>
        <taxon>Lophotrochozoa</taxon>
        <taxon>Annelida</taxon>
        <taxon>Polychaeta</taxon>
        <taxon>Sedentaria</taxon>
        <taxon>Scolecida</taxon>
        <taxon>Capitellidae</taxon>
        <taxon>Capitella</taxon>
    </lineage>
</organism>
<dbReference type="Gene3D" id="4.10.280.10">
    <property type="entry name" value="Helix-loop-helix DNA-binding domain"/>
    <property type="match status" value="1"/>
</dbReference>
<feature type="region of interest" description="Disordered" evidence="1">
    <location>
        <begin position="164"/>
        <end position="231"/>
    </location>
</feature>
<reference evidence="3 5" key="2">
    <citation type="journal article" date="2013" name="Nature">
        <title>Insights into bilaterian evolution from three spiralian genomes.</title>
        <authorList>
            <person name="Simakov O."/>
            <person name="Marletaz F."/>
            <person name="Cho S.J."/>
            <person name="Edsinger-Gonzales E."/>
            <person name="Havlak P."/>
            <person name="Hellsten U."/>
            <person name="Kuo D.H."/>
            <person name="Larsson T."/>
            <person name="Lv J."/>
            <person name="Arendt D."/>
            <person name="Savage R."/>
            <person name="Osoegawa K."/>
            <person name="de Jong P."/>
            <person name="Grimwood J."/>
            <person name="Chapman J.A."/>
            <person name="Shapiro H."/>
            <person name="Aerts A."/>
            <person name="Otillar R.P."/>
            <person name="Terry A.Y."/>
            <person name="Boore J.L."/>
            <person name="Grigoriev I.V."/>
            <person name="Lindberg D.R."/>
            <person name="Seaver E.C."/>
            <person name="Weisblat D.A."/>
            <person name="Putnam N.H."/>
            <person name="Rokhsar D.S."/>
        </authorList>
    </citation>
    <scope>NUCLEOTIDE SEQUENCE</scope>
    <source>
        <strain evidence="3 5">I ESC-2004</strain>
    </source>
</reference>
<feature type="compositionally biased region" description="Polar residues" evidence="1">
    <location>
        <begin position="217"/>
        <end position="231"/>
    </location>
</feature>
<dbReference type="CDD" id="cd11442">
    <property type="entry name" value="bHLH_AtPRE_like"/>
    <property type="match status" value="1"/>
</dbReference>
<dbReference type="InterPro" id="IPR036638">
    <property type="entry name" value="HLH_DNA-bd_sf"/>
</dbReference>
<dbReference type="Pfam" id="PF00010">
    <property type="entry name" value="HLH"/>
    <property type="match status" value="1"/>
</dbReference>
<dbReference type="InterPro" id="IPR011598">
    <property type="entry name" value="bHLH_dom"/>
</dbReference>
<evidence type="ECO:0000313" key="5">
    <source>
        <dbReference type="Proteomes" id="UP000014760"/>
    </source>
</evidence>
<dbReference type="SUPFAM" id="SSF47459">
    <property type="entry name" value="HLH, helix-loop-helix DNA-binding domain"/>
    <property type="match status" value="1"/>
</dbReference>
<dbReference type="EMBL" id="AMQN01000832">
    <property type="status" value="NOT_ANNOTATED_CDS"/>
    <property type="molecule type" value="Genomic_DNA"/>
</dbReference>